<dbReference type="Proteomes" id="UP000238350">
    <property type="component" value="Unassembled WGS sequence"/>
</dbReference>
<dbReference type="SUPFAM" id="SSF52540">
    <property type="entry name" value="P-loop containing nucleoside triphosphate hydrolases"/>
    <property type="match status" value="1"/>
</dbReference>
<protein>
    <recommendedName>
        <fullName evidence="8">GTP-binding protein</fullName>
    </recommendedName>
</protein>
<evidence type="ECO:0000256" key="2">
    <source>
        <dbReference type="ARBA" id="ARBA00007756"/>
    </source>
</evidence>
<evidence type="ECO:0000256" key="7">
    <source>
        <dbReference type="ARBA" id="ARBA00049117"/>
    </source>
</evidence>
<dbReference type="Gene3D" id="3.40.50.300">
    <property type="entry name" value="P-loop containing nucleotide triphosphate hydrolases"/>
    <property type="match status" value="1"/>
</dbReference>
<dbReference type="PANTHER" id="PTHR11259:SF2">
    <property type="entry name" value="GH16429P"/>
    <property type="match status" value="1"/>
</dbReference>
<dbReference type="AlphaFoldDB" id="A0A2T0FC85"/>
<reference evidence="9 10" key="1">
    <citation type="submission" date="2017-04" db="EMBL/GenBank/DDBJ databases">
        <title>Genome sequencing of [Candida] sorbophila.</title>
        <authorList>
            <person name="Ahn J.O."/>
        </authorList>
    </citation>
    <scope>NUCLEOTIDE SEQUENCE [LARGE SCALE GENOMIC DNA]</scope>
    <source>
        <strain evidence="9 10">DS02</strain>
    </source>
</reference>
<evidence type="ECO:0000256" key="4">
    <source>
        <dbReference type="ARBA" id="ARBA00022801"/>
    </source>
</evidence>
<evidence type="ECO:0000313" key="10">
    <source>
        <dbReference type="Proteomes" id="UP000238350"/>
    </source>
</evidence>
<dbReference type="Gene3D" id="3.30.450.190">
    <property type="match status" value="1"/>
</dbReference>
<dbReference type="STRING" id="45607.A0A2T0FC85"/>
<dbReference type="GO" id="GO:0000329">
    <property type="term" value="C:fungal-type vacuole membrane"/>
    <property type="evidence" value="ECO:0007669"/>
    <property type="project" value="TreeGrafter"/>
</dbReference>
<keyword evidence="6" id="KW-0472">Membrane</keyword>
<proteinExistence type="inferred from homology"/>
<dbReference type="InterPro" id="IPR039400">
    <property type="entry name" value="RagC/D"/>
</dbReference>
<comment type="similarity">
    <text evidence="2 8">Belongs to the GTR/RAG GTP-binding protein family.</text>
</comment>
<dbReference type="InterPro" id="IPR027417">
    <property type="entry name" value="P-loop_NTPase"/>
</dbReference>
<evidence type="ECO:0000256" key="1">
    <source>
        <dbReference type="ARBA" id="ARBA00004308"/>
    </source>
</evidence>
<dbReference type="Pfam" id="PF04670">
    <property type="entry name" value="Gtr1_RagA"/>
    <property type="match status" value="1"/>
</dbReference>
<dbReference type="EMBL" id="NDIQ01000001">
    <property type="protein sequence ID" value="PRT52591.1"/>
    <property type="molecule type" value="Genomic_DNA"/>
</dbReference>
<keyword evidence="4" id="KW-0378">Hydrolase</keyword>
<dbReference type="GO" id="GO:0010507">
    <property type="term" value="P:negative regulation of autophagy"/>
    <property type="evidence" value="ECO:0007669"/>
    <property type="project" value="TreeGrafter"/>
</dbReference>
<comment type="catalytic activity">
    <reaction evidence="7">
        <text>GTP + H2O = GDP + phosphate + H(+)</text>
        <dbReference type="Rhea" id="RHEA:19669"/>
        <dbReference type="ChEBI" id="CHEBI:15377"/>
        <dbReference type="ChEBI" id="CHEBI:15378"/>
        <dbReference type="ChEBI" id="CHEBI:37565"/>
        <dbReference type="ChEBI" id="CHEBI:43474"/>
        <dbReference type="ChEBI" id="CHEBI:58189"/>
    </reaction>
    <physiologicalReaction direction="left-to-right" evidence="7">
        <dbReference type="Rhea" id="RHEA:19670"/>
    </physiologicalReaction>
</comment>
<evidence type="ECO:0000256" key="6">
    <source>
        <dbReference type="ARBA" id="ARBA00023136"/>
    </source>
</evidence>
<dbReference type="OrthoDB" id="26136at2759"/>
<name>A0A2T0FC85_9ASCO</name>
<organism evidence="9 10">
    <name type="scientific">Wickerhamiella sorbophila</name>
    <dbReference type="NCBI Taxonomy" id="45607"/>
    <lineage>
        <taxon>Eukaryota</taxon>
        <taxon>Fungi</taxon>
        <taxon>Dikarya</taxon>
        <taxon>Ascomycota</taxon>
        <taxon>Saccharomycotina</taxon>
        <taxon>Dipodascomycetes</taxon>
        <taxon>Dipodascales</taxon>
        <taxon>Trichomonascaceae</taxon>
        <taxon>Wickerhamiella</taxon>
    </lineage>
</organism>
<dbReference type="GO" id="GO:0003924">
    <property type="term" value="F:GTPase activity"/>
    <property type="evidence" value="ECO:0007669"/>
    <property type="project" value="UniProtKB-UniRule"/>
</dbReference>
<dbReference type="GO" id="GO:1990131">
    <property type="term" value="C:Gtr1-Gtr2 GTPase complex"/>
    <property type="evidence" value="ECO:0007669"/>
    <property type="project" value="UniProtKB-UniRule"/>
</dbReference>
<dbReference type="FunFam" id="3.40.50.300:FF:001086">
    <property type="entry name" value="GTP-binding protein GTR2"/>
    <property type="match status" value="1"/>
</dbReference>
<dbReference type="GO" id="GO:1904263">
    <property type="term" value="P:positive regulation of TORC1 signaling"/>
    <property type="evidence" value="ECO:0007669"/>
    <property type="project" value="TreeGrafter"/>
</dbReference>
<dbReference type="GeneID" id="36513960"/>
<dbReference type="GO" id="GO:0005634">
    <property type="term" value="C:nucleus"/>
    <property type="evidence" value="ECO:0007669"/>
    <property type="project" value="TreeGrafter"/>
</dbReference>
<keyword evidence="10" id="KW-1185">Reference proteome</keyword>
<evidence type="ECO:0000313" key="9">
    <source>
        <dbReference type="EMBL" id="PRT52591.1"/>
    </source>
</evidence>
<dbReference type="InterPro" id="IPR006762">
    <property type="entry name" value="Gtr1_RagA"/>
</dbReference>
<comment type="subcellular location">
    <subcellularLocation>
        <location evidence="1">Endomembrane system</location>
    </subcellularLocation>
</comment>
<comment type="caution">
    <text evidence="9">The sequence shown here is derived from an EMBL/GenBank/DDBJ whole genome shotgun (WGS) entry which is preliminary data.</text>
</comment>
<dbReference type="RefSeq" id="XP_024662537.1">
    <property type="nucleotide sequence ID" value="XM_024806769.1"/>
</dbReference>
<dbReference type="CDD" id="cd11385">
    <property type="entry name" value="RagC_like"/>
    <property type="match status" value="1"/>
</dbReference>
<evidence type="ECO:0000256" key="3">
    <source>
        <dbReference type="ARBA" id="ARBA00022741"/>
    </source>
</evidence>
<keyword evidence="5 8" id="KW-0342">GTP-binding</keyword>
<evidence type="ECO:0000256" key="5">
    <source>
        <dbReference type="ARBA" id="ARBA00023134"/>
    </source>
</evidence>
<accession>A0A2T0FC85</accession>
<gene>
    <name evidence="9" type="ORF">B9G98_00211</name>
</gene>
<keyword evidence="3 8" id="KW-0547">Nucleotide-binding</keyword>
<dbReference type="GO" id="GO:0005525">
    <property type="term" value="F:GTP binding"/>
    <property type="evidence" value="ECO:0007669"/>
    <property type="project" value="UniProtKB-UniRule"/>
</dbReference>
<evidence type="ECO:0000256" key="8">
    <source>
        <dbReference type="RuleBase" id="RU367014"/>
    </source>
</evidence>
<comment type="subunit">
    <text evidence="8">Component of the GSE complex.</text>
</comment>
<sequence>METPKILLMGLRRGGKSSIRQVVFHNMQPLETLYLESTSRPTEENMDSLVKFQLQELPGQLDVFQANQEDQSHLYSDVSSIIYVIDSQDEYLMALQNLVQIVETAYKVNPKIHFEVLIHKVDGLNEDFRQDTQRDIIQRVTDELTDMDITNADLTFHMTSIFDHSIVEAFSRIVQKLVPKLSSLTQLLDIFCARSGIEKVFLFDANSKIYLATDSSPVDVETYQICSDFIDVSIDLANLYSKNGSMQSQSGSQQLSCLSKLQNGVNVYLSYMVKGLLLLGMSRSDSQQKLVLVENNICVLRDGLEMIYT</sequence>
<comment type="function">
    <text evidence="8">GTPase involved in activation of the TORC1 signaling pathway, which promotes growth and represses autophagy in nutrient-rich conditions.</text>
</comment>
<dbReference type="PANTHER" id="PTHR11259">
    <property type="entry name" value="RAS-RELATED GTP BINDING RAG/GTR YEAST"/>
    <property type="match status" value="1"/>
</dbReference>
<dbReference type="GO" id="GO:0009267">
    <property type="term" value="P:cellular response to starvation"/>
    <property type="evidence" value="ECO:0007669"/>
    <property type="project" value="TreeGrafter"/>
</dbReference>
<dbReference type="GO" id="GO:0012505">
    <property type="term" value="C:endomembrane system"/>
    <property type="evidence" value="ECO:0007669"/>
    <property type="project" value="UniProtKB-SubCell"/>
</dbReference>